<comment type="caution">
    <text evidence="2">The sequence shown here is derived from an EMBL/GenBank/DDBJ whole genome shotgun (WGS) entry which is preliminary data.</text>
</comment>
<keyword evidence="3" id="KW-1185">Reference proteome</keyword>
<reference evidence="2" key="1">
    <citation type="journal article" date="2019" name="bioRxiv">
        <title>The Genome of the Zebra Mussel, Dreissena polymorpha: A Resource for Invasive Species Research.</title>
        <authorList>
            <person name="McCartney M.A."/>
            <person name="Auch B."/>
            <person name="Kono T."/>
            <person name="Mallez S."/>
            <person name="Zhang Y."/>
            <person name="Obille A."/>
            <person name="Becker A."/>
            <person name="Abrahante J.E."/>
            <person name="Garbe J."/>
            <person name="Badalamenti J.P."/>
            <person name="Herman A."/>
            <person name="Mangelson H."/>
            <person name="Liachko I."/>
            <person name="Sullivan S."/>
            <person name="Sone E.D."/>
            <person name="Koren S."/>
            <person name="Silverstein K.A.T."/>
            <person name="Beckman K.B."/>
            <person name="Gohl D.M."/>
        </authorList>
    </citation>
    <scope>NUCLEOTIDE SEQUENCE</scope>
    <source>
        <strain evidence="2">Duluth1</strain>
        <tissue evidence="2">Whole animal</tissue>
    </source>
</reference>
<proteinExistence type="predicted"/>
<protein>
    <submittedName>
        <fullName evidence="2">Uncharacterized protein</fullName>
    </submittedName>
</protein>
<feature type="compositionally biased region" description="Basic and acidic residues" evidence="1">
    <location>
        <begin position="1"/>
        <end position="12"/>
    </location>
</feature>
<organism evidence="2 3">
    <name type="scientific">Dreissena polymorpha</name>
    <name type="common">Zebra mussel</name>
    <name type="synonym">Mytilus polymorpha</name>
    <dbReference type="NCBI Taxonomy" id="45954"/>
    <lineage>
        <taxon>Eukaryota</taxon>
        <taxon>Metazoa</taxon>
        <taxon>Spiralia</taxon>
        <taxon>Lophotrochozoa</taxon>
        <taxon>Mollusca</taxon>
        <taxon>Bivalvia</taxon>
        <taxon>Autobranchia</taxon>
        <taxon>Heteroconchia</taxon>
        <taxon>Euheterodonta</taxon>
        <taxon>Imparidentia</taxon>
        <taxon>Neoheterodontei</taxon>
        <taxon>Myida</taxon>
        <taxon>Dreissenoidea</taxon>
        <taxon>Dreissenidae</taxon>
        <taxon>Dreissena</taxon>
    </lineage>
</organism>
<sequence length="62" mass="6954">MSYHEQPDRDVGDGMYNHGRLDGDVGDGMSNNERLDHDVDVSRASKVIDEAITKLNDCDVFE</sequence>
<evidence type="ECO:0000256" key="1">
    <source>
        <dbReference type="SAM" id="MobiDB-lite"/>
    </source>
</evidence>
<name>A0A9D4BGS1_DREPO</name>
<gene>
    <name evidence="2" type="ORF">DPMN_081709</name>
</gene>
<feature type="region of interest" description="Disordered" evidence="1">
    <location>
        <begin position="1"/>
        <end position="37"/>
    </location>
</feature>
<reference evidence="2" key="2">
    <citation type="submission" date="2020-11" db="EMBL/GenBank/DDBJ databases">
        <authorList>
            <person name="McCartney M.A."/>
            <person name="Auch B."/>
            <person name="Kono T."/>
            <person name="Mallez S."/>
            <person name="Becker A."/>
            <person name="Gohl D.M."/>
            <person name="Silverstein K.A.T."/>
            <person name="Koren S."/>
            <person name="Bechman K.B."/>
            <person name="Herman A."/>
            <person name="Abrahante J.E."/>
            <person name="Garbe J."/>
        </authorList>
    </citation>
    <scope>NUCLEOTIDE SEQUENCE</scope>
    <source>
        <strain evidence="2">Duluth1</strain>
        <tissue evidence="2">Whole animal</tissue>
    </source>
</reference>
<dbReference type="Proteomes" id="UP000828390">
    <property type="component" value="Unassembled WGS sequence"/>
</dbReference>
<evidence type="ECO:0000313" key="2">
    <source>
        <dbReference type="EMBL" id="KAH3694269.1"/>
    </source>
</evidence>
<dbReference type="AlphaFoldDB" id="A0A9D4BGS1"/>
<evidence type="ECO:0000313" key="3">
    <source>
        <dbReference type="Proteomes" id="UP000828390"/>
    </source>
</evidence>
<accession>A0A9D4BGS1</accession>
<dbReference type="EMBL" id="JAIWYP010000016">
    <property type="protein sequence ID" value="KAH3694269.1"/>
    <property type="molecule type" value="Genomic_DNA"/>
</dbReference>